<evidence type="ECO:0000256" key="7">
    <source>
        <dbReference type="ARBA" id="ARBA00023239"/>
    </source>
</evidence>
<dbReference type="InterPro" id="IPR003738">
    <property type="entry name" value="SRAP"/>
</dbReference>
<dbReference type="AlphaFoldDB" id="A0AAD5TT64"/>
<evidence type="ECO:0008006" key="11">
    <source>
        <dbReference type="Google" id="ProtNLM"/>
    </source>
</evidence>
<dbReference type="GO" id="GO:0106300">
    <property type="term" value="P:protein-DNA covalent cross-linking repair"/>
    <property type="evidence" value="ECO:0007669"/>
    <property type="project" value="InterPro"/>
</dbReference>
<gene>
    <name evidence="9" type="ORF">HDU87_004041</name>
</gene>
<organism evidence="9 10">
    <name type="scientific">Geranomyces variabilis</name>
    <dbReference type="NCBI Taxonomy" id="109894"/>
    <lineage>
        <taxon>Eukaryota</taxon>
        <taxon>Fungi</taxon>
        <taxon>Fungi incertae sedis</taxon>
        <taxon>Chytridiomycota</taxon>
        <taxon>Chytridiomycota incertae sedis</taxon>
        <taxon>Chytridiomycetes</taxon>
        <taxon>Spizellomycetales</taxon>
        <taxon>Powellomycetaceae</taxon>
        <taxon>Geranomyces</taxon>
    </lineage>
</organism>
<keyword evidence="2" id="KW-0645">Protease</keyword>
<evidence type="ECO:0000256" key="3">
    <source>
        <dbReference type="ARBA" id="ARBA00022763"/>
    </source>
</evidence>
<dbReference type="PANTHER" id="PTHR13604:SF0">
    <property type="entry name" value="ABASIC SITE PROCESSING PROTEIN HMCES"/>
    <property type="match status" value="1"/>
</dbReference>
<evidence type="ECO:0000256" key="2">
    <source>
        <dbReference type="ARBA" id="ARBA00022670"/>
    </source>
</evidence>
<evidence type="ECO:0000256" key="8">
    <source>
        <dbReference type="SAM" id="MobiDB-lite"/>
    </source>
</evidence>
<keyword evidence="3" id="KW-0227">DNA damage</keyword>
<dbReference type="GO" id="GO:0003697">
    <property type="term" value="F:single-stranded DNA binding"/>
    <property type="evidence" value="ECO:0007669"/>
    <property type="project" value="InterPro"/>
</dbReference>
<dbReference type="Proteomes" id="UP001212152">
    <property type="component" value="Unassembled WGS sequence"/>
</dbReference>
<feature type="region of interest" description="Disordered" evidence="8">
    <location>
        <begin position="264"/>
        <end position="385"/>
    </location>
</feature>
<keyword evidence="7" id="KW-0456">Lyase</keyword>
<accession>A0AAD5TT64</accession>
<name>A0AAD5TT64_9FUNG</name>
<evidence type="ECO:0000256" key="1">
    <source>
        <dbReference type="ARBA" id="ARBA00008136"/>
    </source>
</evidence>
<keyword evidence="5" id="KW-0190">Covalent protein-DNA linkage</keyword>
<dbReference type="Gene3D" id="3.90.1680.10">
    <property type="entry name" value="SOS response associated peptidase-like"/>
    <property type="match status" value="1"/>
</dbReference>
<keyword evidence="10" id="KW-1185">Reference proteome</keyword>
<feature type="compositionally biased region" description="Low complexity" evidence="8">
    <location>
        <begin position="274"/>
        <end position="287"/>
    </location>
</feature>
<dbReference type="SUPFAM" id="SSF143081">
    <property type="entry name" value="BB1717-like"/>
    <property type="match status" value="1"/>
</dbReference>
<feature type="compositionally biased region" description="Basic and acidic residues" evidence="8">
    <location>
        <begin position="353"/>
        <end position="366"/>
    </location>
</feature>
<reference evidence="9" key="1">
    <citation type="submission" date="2020-05" db="EMBL/GenBank/DDBJ databases">
        <title>Phylogenomic resolution of chytrid fungi.</title>
        <authorList>
            <person name="Stajich J.E."/>
            <person name="Amses K."/>
            <person name="Simmons R."/>
            <person name="Seto K."/>
            <person name="Myers J."/>
            <person name="Bonds A."/>
            <person name="Quandt C.A."/>
            <person name="Barry K."/>
            <person name="Liu P."/>
            <person name="Grigoriev I."/>
            <person name="Longcore J.E."/>
            <person name="James T.Y."/>
        </authorList>
    </citation>
    <scope>NUCLEOTIDE SEQUENCE</scope>
    <source>
        <strain evidence="9">JEL0379</strain>
    </source>
</reference>
<evidence type="ECO:0000313" key="10">
    <source>
        <dbReference type="Proteomes" id="UP001212152"/>
    </source>
</evidence>
<dbReference type="InterPro" id="IPR036590">
    <property type="entry name" value="SRAP-like"/>
</dbReference>
<comment type="similarity">
    <text evidence="1">Belongs to the SOS response-associated peptidase family.</text>
</comment>
<keyword evidence="6" id="KW-0238">DNA-binding</keyword>
<comment type="caution">
    <text evidence="9">The sequence shown here is derived from an EMBL/GenBank/DDBJ whole genome shotgun (WGS) entry which is preliminary data.</text>
</comment>
<proteinExistence type="inferred from homology"/>
<sequence>MCGRTALALDADEIQFRVGASQWVNASAYRPSHNVAPTRHQPVLRQVSDNSSGSSSGGGGTSASVPAVSEHTSGNRILHSMKWGVIPSWQKKTPDYKSSLQTINARDDRVADSKSMWSKLKHSKRCVVIAEGFFEWLKKGSERQPFYLYRENGRLLTFAGLYDTAMVDGTEVWSYTIITTSSSKATSWLHDRMPVILDSEEDVALWLDPAKKFTDDVSALMRPLESGLKWHPVSKFVSKVGNDEPQCILPVTLPAEFGGKGSIRSFFKPASNTSTPTPKSRPSASPRKPAETPHPGKSKPHAPPKQRGAIESAFLRTPKVKPDDAPRVVAGEAKQDGDDDARFEEDLALAIKRSRDETDDVKREEEKEMVDESGPSHSKRRRGPD</sequence>
<evidence type="ECO:0000256" key="6">
    <source>
        <dbReference type="ARBA" id="ARBA00023125"/>
    </source>
</evidence>
<feature type="compositionally biased region" description="Acidic residues" evidence="8">
    <location>
        <begin position="337"/>
        <end position="347"/>
    </location>
</feature>
<dbReference type="GO" id="GO:0006508">
    <property type="term" value="P:proteolysis"/>
    <property type="evidence" value="ECO:0007669"/>
    <property type="project" value="UniProtKB-KW"/>
</dbReference>
<feature type="region of interest" description="Disordered" evidence="8">
    <location>
        <begin position="34"/>
        <end position="69"/>
    </location>
</feature>
<dbReference type="GO" id="GO:0016829">
    <property type="term" value="F:lyase activity"/>
    <property type="evidence" value="ECO:0007669"/>
    <property type="project" value="UniProtKB-KW"/>
</dbReference>
<dbReference type="EMBL" id="JADGJQ010000003">
    <property type="protein sequence ID" value="KAJ3184638.1"/>
    <property type="molecule type" value="Genomic_DNA"/>
</dbReference>
<protein>
    <recommendedName>
        <fullName evidence="11">DUF159-domain-containing protein</fullName>
    </recommendedName>
</protein>
<evidence type="ECO:0000313" key="9">
    <source>
        <dbReference type="EMBL" id="KAJ3184638.1"/>
    </source>
</evidence>
<evidence type="ECO:0000256" key="5">
    <source>
        <dbReference type="ARBA" id="ARBA00023124"/>
    </source>
</evidence>
<dbReference type="PANTHER" id="PTHR13604">
    <property type="entry name" value="DC12-RELATED"/>
    <property type="match status" value="1"/>
</dbReference>
<keyword evidence="4" id="KW-0378">Hydrolase</keyword>
<dbReference type="GO" id="GO:0008233">
    <property type="term" value="F:peptidase activity"/>
    <property type="evidence" value="ECO:0007669"/>
    <property type="project" value="UniProtKB-KW"/>
</dbReference>
<evidence type="ECO:0000256" key="4">
    <source>
        <dbReference type="ARBA" id="ARBA00022801"/>
    </source>
</evidence>
<dbReference type="Pfam" id="PF02586">
    <property type="entry name" value="SRAP"/>
    <property type="match status" value="1"/>
</dbReference>